<keyword evidence="1" id="KW-1133">Transmembrane helix</keyword>
<gene>
    <name evidence="2" type="ORF">HYR64_10740</name>
</gene>
<evidence type="ECO:0000313" key="3">
    <source>
        <dbReference type="Proteomes" id="UP000727962"/>
    </source>
</evidence>
<protein>
    <submittedName>
        <fullName evidence="2">Uncharacterized protein</fullName>
    </submittedName>
</protein>
<reference evidence="2" key="1">
    <citation type="submission" date="2020-07" db="EMBL/GenBank/DDBJ databases">
        <title>Huge and variable diversity of episymbiotic CPR bacteria and DPANN archaea in groundwater ecosystems.</title>
        <authorList>
            <person name="He C.Y."/>
            <person name="Keren R."/>
            <person name="Whittaker M."/>
            <person name="Farag I.F."/>
            <person name="Doudna J."/>
            <person name="Cate J.H.D."/>
            <person name="Banfield J.F."/>
        </authorList>
    </citation>
    <scope>NUCLEOTIDE SEQUENCE</scope>
    <source>
        <strain evidence="2">NC_groundwater_17_Pr7_B-0.1um_64_12</strain>
    </source>
</reference>
<accession>A0A931LU87</accession>
<sequence>MREQGAIEAPAPTRWRAKGGLETPLRGRLIGENKRLVFAPPLWYDALVLLCFAAGLFGMWVGFAGRQGDATDSFLYGLTGLMVFFAGIWAALSNERMACDLRQRTYARLEGQGFGKRLTRGSMTELYCLVLMSQDLPLPMPGGRQVAYRLVLYWKQAMEPLLVVEREDRFVPMNSPVNAAAGPISGRGTQFARAMGIPFQDYSYLSSPGPLPVVTPG</sequence>
<feature type="transmembrane region" description="Helical" evidence="1">
    <location>
        <begin position="74"/>
        <end position="92"/>
    </location>
</feature>
<keyword evidence="1" id="KW-0812">Transmembrane</keyword>
<dbReference type="AlphaFoldDB" id="A0A931LU87"/>
<name>A0A931LU87_FIMGI</name>
<proteinExistence type="predicted"/>
<comment type="caution">
    <text evidence="2">The sequence shown here is derived from an EMBL/GenBank/DDBJ whole genome shotgun (WGS) entry which is preliminary data.</text>
</comment>
<evidence type="ECO:0000256" key="1">
    <source>
        <dbReference type="SAM" id="Phobius"/>
    </source>
</evidence>
<evidence type="ECO:0000313" key="2">
    <source>
        <dbReference type="EMBL" id="MBI1757568.1"/>
    </source>
</evidence>
<dbReference type="Proteomes" id="UP000727962">
    <property type="component" value="Unassembled WGS sequence"/>
</dbReference>
<keyword evidence="1" id="KW-0472">Membrane</keyword>
<feature type="transmembrane region" description="Helical" evidence="1">
    <location>
        <begin position="42"/>
        <end position="62"/>
    </location>
</feature>
<organism evidence="2 3">
    <name type="scientific">Fimbriimonas ginsengisoli</name>
    <dbReference type="NCBI Taxonomy" id="1005039"/>
    <lineage>
        <taxon>Bacteria</taxon>
        <taxon>Bacillati</taxon>
        <taxon>Armatimonadota</taxon>
        <taxon>Fimbriimonadia</taxon>
        <taxon>Fimbriimonadales</taxon>
        <taxon>Fimbriimonadaceae</taxon>
        <taxon>Fimbriimonas</taxon>
    </lineage>
</organism>
<dbReference type="EMBL" id="JACOSL010000066">
    <property type="protein sequence ID" value="MBI1757568.1"/>
    <property type="molecule type" value="Genomic_DNA"/>
</dbReference>